<dbReference type="RefSeq" id="WP_207832240.1">
    <property type="nucleotide sequence ID" value="NZ_CP088282.1"/>
</dbReference>
<accession>A0ABS3ME79</accession>
<name>A0ABS3ME79_9BRAD</name>
<protein>
    <submittedName>
        <fullName evidence="1">Uncharacterized protein</fullName>
    </submittedName>
</protein>
<dbReference type="Proteomes" id="UP000692816">
    <property type="component" value="Unassembled WGS sequence"/>
</dbReference>
<sequence>MNDILDTNLINPTYNPSPKTAKQVQALLSEDEAQKTRTWSYYKKLKEKNPLLYLDPTIQRQMNSDATALGHAFADNDDFND</sequence>
<keyword evidence="2" id="KW-1185">Reference proteome</keyword>
<reference evidence="1" key="1">
    <citation type="journal article" date="2021" name="Int. J. Syst. Evol. Microbiol.">
        <title>Bradyrhizobium septentrionale sp. nov. (sv. septentrionale) and Bradyrhizobium quebecense sp. nov. (sv. septentrionale) associated with legumes native to Canada possess rearranged symbiosis genes and numerous insertion sequences.</title>
        <authorList>
            <person name="Bromfield E.S.P."/>
            <person name="Cloutier S."/>
        </authorList>
    </citation>
    <scope>NUCLEOTIDE SEQUENCE</scope>
    <source>
        <strain evidence="1">12S5</strain>
    </source>
</reference>
<gene>
    <name evidence="1" type="ORF">J4P68_10125</name>
</gene>
<evidence type="ECO:0000313" key="2">
    <source>
        <dbReference type="Proteomes" id="UP000692816"/>
    </source>
</evidence>
<comment type="caution">
    <text evidence="1">The sequence shown here is derived from an EMBL/GenBank/DDBJ whole genome shotgun (WGS) entry which is preliminary data.</text>
</comment>
<dbReference type="EMBL" id="JAGEPA010000001">
    <property type="protein sequence ID" value="MBO1429789.1"/>
    <property type="molecule type" value="Genomic_DNA"/>
</dbReference>
<evidence type="ECO:0000313" key="1">
    <source>
        <dbReference type="EMBL" id="MBO1429789.1"/>
    </source>
</evidence>
<proteinExistence type="predicted"/>
<organism evidence="1 2">
    <name type="scientific">Bradyrhizobium quebecense</name>
    <dbReference type="NCBI Taxonomy" id="2748629"/>
    <lineage>
        <taxon>Bacteria</taxon>
        <taxon>Pseudomonadati</taxon>
        <taxon>Pseudomonadota</taxon>
        <taxon>Alphaproteobacteria</taxon>
        <taxon>Hyphomicrobiales</taxon>
        <taxon>Nitrobacteraceae</taxon>
        <taxon>Bradyrhizobium</taxon>
    </lineage>
</organism>